<accession>A0A897N4G0</accession>
<evidence type="ECO:0008006" key="4">
    <source>
        <dbReference type="Google" id="ProtNLM"/>
    </source>
</evidence>
<name>A0A897N4G0_9EURY</name>
<dbReference type="Proteomes" id="UP000663525">
    <property type="component" value="Chromosome"/>
</dbReference>
<feature type="transmembrane region" description="Helical" evidence="1">
    <location>
        <begin position="99"/>
        <end position="120"/>
    </location>
</feature>
<keyword evidence="1" id="KW-0812">Transmembrane</keyword>
<evidence type="ECO:0000313" key="2">
    <source>
        <dbReference type="EMBL" id="QSG06143.1"/>
    </source>
</evidence>
<gene>
    <name evidence="2" type="ORF">HSR121_1809</name>
</gene>
<feature type="transmembrane region" description="Helical" evidence="1">
    <location>
        <begin position="197"/>
        <end position="219"/>
    </location>
</feature>
<keyword evidence="1" id="KW-1133">Transmembrane helix</keyword>
<dbReference type="AlphaFoldDB" id="A0A897N4G0"/>
<evidence type="ECO:0000256" key="1">
    <source>
        <dbReference type="SAM" id="Phobius"/>
    </source>
</evidence>
<feature type="transmembrane region" description="Helical" evidence="1">
    <location>
        <begin position="273"/>
        <end position="293"/>
    </location>
</feature>
<feature type="transmembrane region" description="Helical" evidence="1">
    <location>
        <begin position="159"/>
        <end position="177"/>
    </location>
</feature>
<organism evidence="2 3">
    <name type="scientific">Halapricum desulfuricans</name>
    <dbReference type="NCBI Taxonomy" id="2841257"/>
    <lineage>
        <taxon>Archaea</taxon>
        <taxon>Methanobacteriati</taxon>
        <taxon>Methanobacteriota</taxon>
        <taxon>Stenosarchaea group</taxon>
        <taxon>Halobacteria</taxon>
        <taxon>Halobacteriales</taxon>
        <taxon>Haloarculaceae</taxon>
        <taxon>Halapricum</taxon>
    </lineage>
</organism>
<keyword evidence="1" id="KW-0472">Membrane</keyword>
<feature type="transmembrane region" description="Helical" evidence="1">
    <location>
        <begin position="126"/>
        <end position="147"/>
    </location>
</feature>
<feature type="transmembrane region" description="Helical" evidence="1">
    <location>
        <begin position="67"/>
        <end position="87"/>
    </location>
</feature>
<protein>
    <recommendedName>
        <fullName evidence="4">Rhomboid family intramembrane serine protease</fullName>
    </recommendedName>
</protein>
<dbReference type="GeneID" id="68855396"/>
<sequence>MNSPPLAPWRSIRERLSLADALLLGIAPAVLIGVYALPAATREALVFRYADPTIRTAIAAPFVHLKALHLLFNLIAYGLIVGTIYALSAASGHREEFRIVFVSLLLVTPPVLSYLNLTIVRLGITYGFSGVLMAVYGYLPLSIAEYLESRLRVGRSRTLAPLFFFAGLAFMTVQLFRAVLRNPVTVAVNGVPASVSWVLAAALVELLVALLLVLSLYAISVANEAWDPRDRLGDAVRQTGYFEFGIVATLLFLAVPFATFPSDPIVGSRVFNLYVHFVGYTLGFISSYVYHVFS</sequence>
<dbReference type="RefSeq" id="WP_229112564.1">
    <property type="nucleotide sequence ID" value="NZ_CP064787.1"/>
</dbReference>
<proteinExistence type="predicted"/>
<reference evidence="2" key="1">
    <citation type="submission" date="2020-11" db="EMBL/GenBank/DDBJ databases">
        <title>Carbohydrate-dependent, anaerobic sulfur respiration: A novel catabolism in halophilic archaea.</title>
        <authorList>
            <person name="Sorokin D.Y."/>
            <person name="Messina E."/>
            <person name="Smedile F."/>
            <person name="La Cono V."/>
            <person name="Hallsworth J.E."/>
            <person name="Yakimov M.M."/>
        </authorList>
    </citation>
    <scope>NUCLEOTIDE SEQUENCE</scope>
    <source>
        <strain evidence="2">HSR12-1</strain>
    </source>
</reference>
<feature type="transmembrane region" description="Helical" evidence="1">
    <location>
        <begin position="240"/>
        <end position="261"/>
    </location>
</feature>
<feature type="transmembrane region" description="Helical" evidence="1">
    <location>
        <begin position="21"/>
        <end position="40"/>
    </location>
</feature>
<evidence type="ECO:0000313" key="3">
    <source>
        <dbReference type="Proteomes" id="UP000663525"/>
    </source>
</evidence>
<dbReference type="EMBL" id="CP064787">
    <property type="protein sequence ID" value="QSG06143.1"/>
    <property type="molecule type" value="Genomic_DNA"/>
</dbReference>